<dbReference type="Proteomes" id="UP000199022">
    <property type="component" value="Unassembled WGS sequence"/>
</dbReference>
<feature type="transmembrane region" description="Helical" evidence="2">
    <location>
        <begin position="82"/>
        <end position="101"/>
    </location>
</feature>
<gene>
    <name evidence="3" type="ORF">SAMN05661030_1218</name>
</gene>
<feature type="transmembrane region" description="Helical" evidence="2">
    <location>
        <begin position="366"/>
        <end position="390"/>
    </location>
</feature>
<reference evidence="4" key="1">
    <citation type="submission" date="2016-10" db="EMBL/GenBank/DDBJ databases">
        <authorList>
            <person name="Varghese N."/>
            <person name="Submissions S."/>
        </authorList>
    </citation>
    <scope>NUCLEOTIDE SEQUENCE [LARGE SCALE GENOMIC DNA]</scope>
    <source>
        <strain evidence="4">DSM 45962</strain>
    </source>
</reference>
<feature type="transmembrane region" description="Helical" evidence="2">
    <location>
        <begin position="139"/>
        <end position="157"/>
    </location>
</feature>
<protein>
    <submittedName>
        <fullName evidence="3">Uncharacterized protein</fullName>
    </submittedName>
</protein>
<dbReference type="AlphaFoldDB" id="A0A1I1JX23"/>
<feature type="transmembrane region" description="Helical" evidence="2">
    <location>
        <begin position="402"/>
        <end position="424"/>
    </location>
</feature>
<keyword evidence="4" id="KW-1185">Reference proteome</keyword>
<feature type="transmembrane region" description="Helical" evidence="2">
    <location>
        <begin position="341"/>
        <end position="360"/>
    </location>
</feature>
<feature type="transmembrane region" description="Helical" evidence="2">
    <location>
        <begin position="317"/>
        <end position="334"/>
    </location>
</feature>
<evidence type="ECO:0000256" key="2">
    <source>
        <dbReference type="SAM" id="Phobius"/>
    </source>
</evidence>
<evidence type="ECO:0000313" key="3">
    <source>
        <dbReference type="EMBL" id="SFC53124.1"/>
    </source>
</evidence>
<name>A0A1I1JX23_9ACTN</name>
<feature type="transmembrane region" description="Helical" evidence="2">
    <location>
        <begin position="226"/>
        <end position="245"/>
    </location>
</feature>
<keyword evidence="2" id="KW-0812">Transmembrane</keyword>
<sequence>MRSESDLDTSTGGGDARTQPDRGPRWVTWARRAGVVVLFLVVPFAVGRQAMHGVPVYQLDGAFQTASGLFRLADGELPGRDFFPYLGIGPVFLLFPLFLAAGADLTASVFSSYAVTQLVFQTVVGVLAMLFFPRRSGRAFLVGAGIAAVVAALGMFRPEVYTWFDGLIGIAAIPGNSLRPIRAAAPYLLTMVAFLLLRGGWTIRRAAVLGGAAGLVMAVWSNDYGLASGGLILVLTSILVLVRGWTPRWQGLVALWAGAAGGFIGAGFLATAGGFVPLLRYNLVDVRGDQFWYFGPWSPADRIYSIGDLYRSMANEGALPALLVLVVVLVLAVLRPTVERALVLFLGGAVLAGGVAATIGGHTGGYYWSFVLWGWLVGALLVARLAIWGVRRLDRQVAPPRAARRAVAAVAVATLAASGAAAVYEARATGGDLARAGGVYIPELGGLVPPDFLDQVEEVDGVDDVVEEYSGLAGALNGPTEALSVDSVIAALGDERTAFADFMQRPHELVVTASPSIIWTTWGIGANWWFYRELFRAYAPETSSPLTVNWRPATPRAWPGVPCEVDGGAIRLSTPELGMYEVDLRYEGPGRGSRSFTMVENNLSVASSAQGFQALDPGADRQRFPVIVRDTGAGNRTLALKDVSNTTNPVTRLVSCTASRVLFPTESDARAVYGSFFSGPVDLTDANWDRGISRLAAGFFVYYTPMNWEDLSTARSVRFADGQVRRIVDVQQAGDYINVALSGAPLDPATTGAPNQISYLP</sequence>
<organism evidence="3 4">
    <name type="scientific">Klenkia taihuensis</name>
    <dbReference type="NCBI Taxonomy" id="1225127"/>
    <lineage>
        <taxon>Bacteria</taxon>
        <taxon>Bacillati</taxon>
        <taxon>Actinomycetota</taxon>
        <taxon>Actinomycetes</taxon>
        <taxon>Geodermatophilales</taxon>
        <taxon>Geodermatophilaceae</taxon>
        <taxon>Klenkia</taxon>
    </lineage>
</organism>
<accession>A0A1I1JX23</accession>
<proteinExistence type="predicted"/>
<evidence type="ECO:0000256" key="1">
    <source>
        <dbReference type="SAM" id="MobiDB-lite"/>
    </source>
</evidence>
<dbReference type="STRING" id="1225127.SAMN05661030_1218"/>
<keyword evidence="2" id="KW-0472">Membrane</keyword>
<feature type="transmembrane region" description="Helical" evidence="2">
    <location>
        <begin position="252"/>
        <end position="276"/>
    </location>
</feature>
<feature type="transmembrane region" description="Helical" evidence="2">
    <location>
        <begin position="177"/>
        <end position="196"/>
    </location>
</feature>
<feature type="transmembrane region" description="Helical" evidence="2">
    <location>
        <begin position="113"/>
        <end position="132"/>
    </location>
</feature>
<feature type="region of interest" description="Disordered" evidence="1">
    <location>
        <begin position="1"/>
        <end position="23"/>
    </location>
</feature>
<keyword evidence="2" id="KW-1133">Transmembrane helix</keyword>
<feature type="transmembrane region" description="Helical" evidence="2">
    <location>
        <begin position="29"/>
        <end position="46"/>
    </location>
</feature>
<evidence type="ECO:0000313" key="4">
    <source>
        <dbReference type="Proteomes" id="UP000199022"/>
    </source>
</evidence>
<dbReference type="EMBL" id="FOMD01000001">
    <property type="protein sequence ID" value="SFC53124.1"/>
    <property type="molecule type" value="Genomic_DNA"/>
</dbReference>